<proteinExistence type="inferred from homology"/>
<dbReference type="AlphaFoldDB" id="A0A7I8DBZ2"/>
<evidence type="ECO:0000256" key="1">
    <source>
        <dbReference type="ARBA" id="ARBA00093462"/>
    </source>
</evidence>
<evidence type="ECO:0000259" key="3">
    <source>
        <dbReference type="Pfam" id="PF07261"/>
    </source>
</evidence>
<feature type="region of interest" description="Disordered" evidence="2">
    <location>
        <begin position="337"/>
        <end position="357"/>
    </location>
</feature>
<accession>A0A7I8DBZ2</accession>
<name>A0A7I8DBZ2_9BACL</name>
<evidence type="ECO:0000256" key="2">
    <source>
        <dbReference type="SAM" id="MobiDB-lite"/>
    </source>
</evidence>
<reference evidence="4 5" key="1">
    <citation type="submission" date="2020-08" db="EMBL/GenBank/DDBJ databases">
        <title>Complete Genome Sequence of Effusibacillus dendaii Strain skT53, Isolated from Farmland soil.</title>
        <authorList>
            <person name="Konishi T."/>
            <person name="Kawasaki H."/>
        </authorList>
    </citation>
    <scope>NUCLEOTIDE SEQUENCE [LARGE SCALE GENOMIC DNA]</scope>
    <source>
        <strain evidence="5">skT53</strain>
    </source>
</reference>
<dbReference type="EMBL" id="AP023366">
    <property type="protein sequence ID" value="BCJ85441.1"/>
    <property type="molecule type" value="Genomic_DNA"/>
</dbReference>
<organism evidence="4 5">
    <name type="scientific">Effusibacillus dendaii</name>
    <dbReference type="NCBI Taxonomy" id="2743772"/>
    <lineage>
        <taxon>Bacteria</taxon>
        <taxon>Bacillati</taxon>
        <taxon>Bacillota</taxon>
        <taxon>Bacilli</taxon>
        <taxon>Bacillales</taxon>
        <taxon>Alicyclobacillaceae</taxon>
        <taxon>Effusibacillus</taxon>
    </lineage>
</organism>
<sequence>MNNLRTLSTRIEKEYDPIRNVWETRVQFILHQDALYSGFLAEIPPHLLHSLVCLSLFMNESGKIEISVADFARALGISLQLAQKRIEELAAFRFQEQPIVHINKTRVIQYDEERVSLSILPISPITFVDERDEQRRPTFTAKNSDYLYEYFRMMLGVEQLAESDKELLATLQGYPYELPPQVIEVLIEHVMEYKKGFDRQYLMTIAHSWSVASIITKDQALQWIKETKTLSVPTLGEDSSEKYLLQFLRDRIRREPSAVQINIILQLLEEPFQLEPGCVEALIDHVTSHFALTKGKPDFPKNYVEAVVQDWQERGIRTRTEALQAIEEWKQKYAIKPADATGKSRQRKSAAKRQDASNFKSDYLDKLRKAGLK</sequence>
<dbReference type="InterPro" id="IPR006343">
    <property type="entry name" value="DnaB/C_C"/>
</dbReference>
<dbReference type="Proteomes" id="UP000593802">
    <property type="component" value="Chromosome"/>
</dbReference>
<gene>
    <name evidence="4" type="ORF">skT53_04260</name>
</gene>
<comment type="similarity">
    <text evidence="1">Belongs to the DnaB/DnaD family.</text>
</comment>
<dbReference type="KEGG" id="eff:skT53_04260"/>
<dbReference type="RefSeq" id="WP_200759562.1">
    <property type="nucleotide sequence ID" value="NZ_AP023366.1"/>
</dbReference>
<feature type="domain" description="DnaB/C C-terminal" evidence="3">
    <location>
        <begin position="246"/>
        <end position="324"/>
    </location>
</feature>
<keyword evidence="5" id="KW-1185">Reference proteome</keyword>
<evidence type="ECO:0000313" key="5">
    <source>
        <dbReference type="Proteomes" id="UP000593802"/>
    </source>
</evidence>
<evidence type="ECO:0000313" key="4">
    <source>
        <dbReference type="EMBL" id="BCJ85441.1"/>
    </source>
</evidence>
<dbReference type="Pfam" id="PF07261">
    <property type="entry name" value="DnaB_2"/>
    <property type="match status" value="1"/>
</dbReference>
<protein>
    <recommendedName>
        <fullName evidence="3">DnaB/C C-terminal domain-containing protein</fullName>
    </recommendedName>
</protein>